<proteinExistence type="predicted"/>
<accession>A0A6M1SST8</accession>
<sequence length="288" mass="32424">MSGNSMKLYPISLKSIPLLVLLLAVFGLQVTQAQLKEPDVRKVDRPRTPLSEGFHNALEFDVMLNNFGFSIGGQYSRVVGPYTELTFQTGITGIRDVSEQNFQDFFTGQRTIPNKYQRALGFPFLFGVERRLFAESIADNFRFFVAGSGGPAMAFVYPYINDSDNNGLRTTIIDPNGFIRPVEEVNDFFTGWKDGDTEWGFSGELKVGVTLGENFKSQTTVEFGYFFYYFSQGLQIMEPRRVGSGNDAYIFDEQLGIGVINPDAIEPYFDAQKYFGTPQISIKFGGMW</sequence>
<dbReference type="Proteomes" id="UP000473278">
    <property type="component" value="Unassembled WGS sequence"/>
</dbReference>
<comment type="caution">
    <text evidence="1">The sequence shown here is derived from an EMBL/GenBank/DDBJ whole genome shotgun (WGS) entry which is preliminary data.</text>
</comment>
<organism evidence="1 2">
    <name type="scientific">Halalkalibaculum roseum</name>
    <dbReference type="NCBI Taxonomy" id="2709311"/>
    <lineage>
        <taxon>Bacteria</taxon>
        <taxon>Pseudomonadati</taxon>
        <taxon>Balneolota</taxon>
        <taxon>Balneolia</taxon>
        <taxon>Balneolales</taxon>
        <taxon>Balneolaceae</taxon>
        <taxon>Halalkalibaculum</taxon>
    </lineage>
</organism>
<dbReference type="RefSeq" id="WP_165143843.1">
    <property type="nucleotide sequence ID" value="NZ_JAALLT010000006.1"/>
</dbReference>
<name>A0A6M1SST8_9BACT</name>
<keyword evidence="2" id="KW-1185">Reference proteome</keyword>
<reference evidence="1 2" key="1">
    <citation type="submission" date="2020-02" db="EMBL/GenBank/DDBJ databases">
        <title>Balneolaceae bacterium YR4-1, complete genome.</title>
        <authorList>
            <person name="Li Y."/>
            <person name="Wu S."/>
        </authorList>
    </citation>
    <scope>NUCLEOTIDE SEQUENCE [LARGE SCALE GENOMIC DNA]</scope>
    <source>
        <strain evidence="1 2">YR4-1</strain>
    </source>
</reference>
<gene>
    <name evidence="1" type="ORF">G3570_15785</name>
</gene>
<evidence type="ECO:0000313" key="1">
    <source>
        <dbReference type="EMBL" id="NGP78109.1"/>
    </source>
</evidence>
<protein>
    <submittedName>
        <fullName evidence="1">Uncharacterized protein</fullName>
    </submittedName>
</protein>
<dbReference type="EMBL" id="JAALLT010000006">
    <property type="protein sequence ID" value="NGP78109.1"/>
    <property type="molecule type" value="Genomic_DNA"/>
</dbReference>
<evidence type="ECO:0000313" key="2">
    <source>
        <dbReference type="Proteomes" id="UP000473278"/>
    </source>
</evidence>
<dbReference type="AlphaFoldDB" id="A0A6M1SST8"/>